<reference evidence="2" key="1">
    <citation type="submission" date="2023-03" db="EMBL/GenBank/DDBJ databases">
        <title>Massive genome expansion in bonnet fungi (Mycena s.s.) driven by repeated elements and novel gene families across ecological guilds.</title>
        <authorList>
            <consortium name="Lawrence Berkeley National Laboratory"/>
            <person name="Harder C.B."/>
            <person name="Miyauchi S."/>
            <person name="Viragh M."/>
            <person name="Kuo A."/>
            <person name="Thoen E."/>
            <person name="Andreopoulos B."/>
            <person name="Lu D."/>
            <person name="Skrede I."/>
            <person name="Drula E."/>
            <person name="Henrissat B."/>
            <person name="Morin E."/>
            <person name="Kohler A."/>
            <person name="Barry K."/>
            <person name="LaButti K."/>
            <person name="Morin E."/>
            <person name="Salamov A."/>
            <person name="Lipzen A."/>
            <person name="Mereny Z."/>
            <person name="Hegedus B."/>
            <person name="Baldrian P."/>
            <person name="Stursova M."/>
            <person name="Weitz H."/>
            <person name="Taylor A."/>
            <person name="Grigoriev I.V."/>
            <person name="Nagy L.G."/>
            <person name="Martin F."/>
            <person name="Kauserud H."/>
        </authorList>
    </citation>
    <scope>NUCLEOTIDE SEQUENCE</scope>
    <source>
        <strain evidence="2">CBHHK188m</strain>
    </source>
</reference>
<protein>
    <submittedName>
        <fullName evidence="2">Uncharacterized protein</fullName>
    </submittedName>
</protein>
<organism evidence="2 3">
    <name type="scientific">Mycena maculata</name>
    <dbReference type="NCBI Taxonomy" id="230809"/>
    <lineage>
        <taxon>Eukaryota</taxon>
        <taxon>Fungi</taxon>
        <taxon>Dikarya</taxon>
        <taxon>Basidiomycota</taxon>
        <taxon>Agaricomycotina</taxon>
        <taxon>Agaricomycetes</taxon>
        <taxon>Agaricomycetidae</taxon>
        <taxon>Agaricales</taxon>
        <taxon>Marasmiineae</taxon>
        <taxon>Mycenaceae</taxon>
        <taxon>Mycena</taxon>
    </lineage>
</organism>
<proteinExistence type="predicted"/>
<evidence type="ECO:0000256" key="1">
    <source>
        <dbReference type="SAM" id="MobiDB-lite"/>
    </source>
</evidence>
<dbReference type="EMBL" id="JARJLG010000061">
    <property type="protein sequence ID" value="KAJ7756406.1"/>
    <property type="molecule type" value="Genomic_DNA"/>
</dbReference>
<sequence length="146" mass="16288">MLIVVAQCPKLCSCQEVRRKPLTVNWHDIHATIHSKPDTSSSRNDKVVESEPETPELQHPDPMDDDLNWLNDGLPDLRSISAKEFDLASEFDIQKYLHILADSVRSPAKNPNGAKLAREVTRDTGMGSKAAAESVAPQEDEWGNWS</sequence>
<evidence type="ECO:0000313" key="2">
    <source>
        <dbReference type="EMBL" id="KAJ7756406.1"/>
    </source>
</evidence>
<gene>
    <name evidence="2" type="ORF">DFH07DRAFT_742625</name>
</gene>
<feature type="compositionally biased region" description="Basic and acidic residues" evidence="1">
    <location>
        <begin position="33"/>
        <end position="49"/>
    </location>
</feature>
<dbReference type="Proteomes" id="UP001215280">
    <property type="component" value="Unassembled WGS sequence"/>
</dbReference>
<feature type="region of interest" description="Disordered" evidence="1">
    <location>
        <begin position="33"/>
        <end position="70"/>
    </location>
</feature>
<evidence type="ECO:0000313" key="3">
    <source>
        <dbReference type="Proteomes" id="UP001215280"/>
    </source>
</evidence>
<keyword evidence="3" id="KW-1185">Reference proteome</keyword>
<accession>A0AAD7J3U4</accession>
<comment type="caution">
    <text evidence="2">The sequence shown here is derived from an EMBL/GenBank/DDBJ whole genome shotgun (WGS) entry which is preliminary data.</text>
</comment>
<name>A0AAD7J3U4_9AGAR</name>
<dbReference type="AlphaFoldDB" id="A0AAD7J3U4"/>
<feature type="region of interest" description="Disordered" evidence="1">
    <location>
        <begin position="107"/>
        <end position="146"/>
    </location>
</feature>